<dbReference type="AlphaFoldDB" id="A0A0V1ANR9"/>
<evidence type="ECO:0000256" key="1">
    <source>
        <dbReference type="SAM" id="MobiDB-lite"/>
    </source>
</evidence>
<dbReference type="InParanoid" id="A0A0V1ANR9"/>
<feature type="region of interest" description="Disordered" evidence="1">
    <location>
        <begin position="1"/>
        <end position="33"/>
    </location>
</feature>
<sequence length="57" mass="6319">MADISELRFVPNRGGSTSLVSQGRTYTNRDTPINRKNIGFAQKAKKAARVSYGQTEM</sequence>
<name>A0A0V1ANR9_TRISP</name>
<evidence type="ECO:0000313" key="2">
    <source>
        <dbReference type="EMBL" id="KRY26447.1"/>
    </source>
</evidence>
<accession>A0A0V1ANR9</accession>
<dbReference type="EMBL" id="JYDH01000426">
    <property type="protein sequence ID" value="KRY26447.1"/>
    <property type="molecule type" value="Genomic_DNA"/>
</dbReference>
<feature type="compositionally biased region" description="Polar residues" evidence="1">
    <location>
        <begin position="14"/>
        <end position="31"/>
    </location>
</feature>
<dbReference type="Proteomes" id="UP000054776">
    <property type="component" value="Unassembled WGS sequence"/>
</dbReference>
<evidence type="ECO:0000313" key="3">
    <source>
        <dbReference type="Proteomes" id="UP000054776"/>
    </source>
</evidence>
<keyword evidence="3" id="KW-1185">Reference proteome</keyword>
<protein>
    <submittedName>
        <fullName evidence="2">Uncharacterized protein</fullName>
    </submittedName>
</protein>
<proteinExistence type="predicted"/>
<gene>
    <name evidence="2" type="ORF">T01_13330</name>
</gene>
<comment type="caution">
    <text evidence="2">The sequence shown here is derived from an EMBL/GenBank/DDBJ whole genome shotgun (WGS) entry which is preliminary data.</text>
</comment>
<reference evidence="2 3" key="1">
    <citation type="submission" date="2015-01" db="EMBL/GenBank/DDBJ databases">
        <title>Evolution of Trichinella species and genotypes.</title>
        <authorList>
            <person name="Korhonen P.K."/>
            <person name="Edoardo P."/>
            <person name="Giuseppe L.R."/>
            <person name="Gasser R.B."/>
        </authorList>
    </citation>
    <scope>NUCLEOTIDE SEQUENCE [LARGE SCALE GENOMIC DNA]</scope>
    <source>
        <strain evidence="2">ISS3</strain>
    </source>
</reference>
<organism evidence="2 3">
    <name type="scientific">Trichinella spiralis</name>
    <name type="common">Trichina worm</name>
    <dbReference type="NCBI Taxonomy" id="6334"/>
    <lineage>
        <taxon>Eukaryota</taxon>
        <taxon>Metazoa</taxon>
        <taxon>Ecdysozoa</taxon>
        <taxon>Nematoda</taxon>
        <taxon>Enoplea</taxon>
        <taxon>Dorylaimia</taxon>
        <taxon>Trichinellida</taxon>
        <taxon>Trichinellidae</taxon>
        <taxon>Trichinella</taxon>
    </lineage>
</organism>